<sequence length="888" mass="104161">MAYRTSKFDSGWPLPTTLSPIQNLNQIQSYDLSTATIELGSSSILNNDTHHHHQKLSIWVNDESYFEKLRSTAEYRQNNKVESYVTTSNMSNLLENFIGSIQPCTTWYSDDMKNMKSQVAIVLCRLELLKQSSLNNGMTKSIENDRYEYSVHQQFDTCILPIRTSHGTVFFDFSKQSINYDIYIQLMQLVRLSNLDKIIEKIFHKSGEYHHIDYKEQRQKQFEKEKNNHENLSDHHVYQLNQNLTVNHYDSHSILSNSSNHNKYQLSNNNDLIKLHQTDKNSYYITMAKSVHFRSSSHCFVLDSIDISYRFQYDRNILRDTCHHFHSYDNMNSNNIQNENNDLLQTKFMLDDNPLLFRTGINEVTYEQLYSSMLELDVNSKRIIHFILVLCTYRMKKIYQLLESLLKSYVSQNISIVYVTFDEIKSFLIKYEQISHEILQKDILTSVTLQNSHNTSSSTMSTKKNIFKQHTILFQSVNFNKEFNTNADVNNENIINSISEQDILNLSPKTDNNTIEKIDLFNEEFLLNYLQKSSLVLIFMKHLDETYLNAFIRWYTEVLIKSDVHSNQSFTSSWNKAIEHCWLVTSDYQRAQTVFSIPKTNLFLWPTEHNDFDHISIIISSILILPIALTINYEIYTMFIDGMSIVDKHCQETTLDRNICIKMALLRIWSTICERKNNAIITCDDDLQYFGEYAKMLFTEYDDYIDEHKMKTKFVSIHGMPLAKTFLQKISNDQNPFSYDLITISDVIQNTNFANKQSPSLTTHSFQNEVNDASDNNLSDEKLSLNRHSLELLTILAEFYEQEKTLQADKIFHPHTLILLDQYTPLTIGVLIGVYQISMFFESIIRENIFQLNDQTSLRLSQDKIITQHQENITQDLINEISQIYLDE</sequence>
<dbReference type="GO" id="GO:0048029">
    <property type="term" value="F:monosaccharide binding"/>
    <property type="evidence" value="ECO:0007669"/>
    <property type="project" value="TreeGrafter"/>
</dbReference>
<dbReference type="PANTHER" id="PTHR11469">
    <property type="entry name" value="GLUCOSE-6-PHOSPHATE ISOMERASE"/>
    <property type="match status" value="1"/>
</dbReference>
<comment type="caution">
    <text evidence="5">The sequence shown here is derived from an EMBL/GenBank/DDBJ whole genome shotgun (WGS) entry which is preliminary data.</text>
</comment>
<dbReference type="SUPFAM" id="SSF53697">
    <property type="entry name" value="SIS domain"/>
    <property type="match status" value="1"/>
</dbReference>
<keyword evidence="6" id="KW-1185">Reference proteome</keyword>
<dbReference type="Pfam" id="PF00342">
    <property type="entry name" value="PGI"/>
    <property type="match status" value="1"/>
</dbReference>
<dbReference type="GO" id="GO:0004347">
    <property type="term" value="F:glucose-6-phosphate isomerase activity"/>
    <property type="evidence" value="ECO:0007669"/>
    <property type="project" value="InterPro"/>
</dbReference>
<name>A0A814APD4_9BILA</name>
<evidence type="ECO:0000313" key="6">
    <source>
        <dbReference type="Proteomes" id="UP000663870"/>
    </source>
</evidence>
<evidence type="ECO:0000256" key="1">
    <source>
        <dbReference type="ARBA" id="ARBA00022432"/>
    </source>
</evidence>
<dbReference type="GO" id="GO:0005829">
    <property type="term" value="C:cytosol"/>
    <property type="evidence" value="ECO:0007669"/>
    <property type="project" value="TreeGrafter"/>
</dbReference>
<proteinExistence type="predicted"/>
<dbReference type="InterPro" id="IPR046348">
    <property type="entry name" value="SIS_dom_sf"/>
</dbReference>
<reference evidence="5" key="1">
    <citation type="submission" date="2021-02" db="EMBL/GenBank/DDBJ databases">
        <authorList>
            <person name="Nowell W R."/>
        </authorList>
    </citation>
    <scope>NUCLEOTIDE SEQUENCE</scope>
</reference>
<keyword evidence="1" id="KW-0312">Gluconeogenesis</keyword>
<dbReference type="PANTHER" id="PTHR11469:SF1">
    <property type="entry name" value="GLUCOSE-6-PHOSPHATE ISOMERASE"/>
    <property type="match status" value="1"/>
</dbReference>
<dbReference type="GO" id="GO:0006094">
    <property type="term" value="P:gluconeogenesis"/>
    <property type="evidence" value="ECO:0007669"/>
    <property type="project" value="UniProtKB-KW"/>
</dbReference>
<dbReference type="GO" id="GO:0097367">
    <property type="term" value="F:carbohydrate derivative binding"/>
    <property type="evidence" value="ECO:0007669"/>
    <property type="project" value="InterPro"/>
</dbReference>
<dbReference type="GO" id="GO:0051156">
    <property type="term" value="P:glucose 6-phosphate metabolic process"/>
    <property type="evidence" value="ECO:0007669"/>
    <property type="project" value="TreeGrafter"/>
</dbReference>
<accession>A0A814APD4</accession>
<evidence type="ECO:0000313" key="5">
    <source>
        <dbReference type="EMBL" id="CAF0915679.1"/>
    </source>
</evidence>
<dbReference type="Proteomes" id="UP000663870">
    <property type="component" value="Unassembled WGS sequence"/>
</dbReference>
<dbReference type="AlphaFoldDB" id="A0A814APD4"/>
<dbReference type="InterPro" id="IPR001672">
    <property type="entry name" value="G6P_Isomerase"/>
</dbReference>
<organism evidence="5 6">
    <name type="scientific">Rotaria sordida</name>
    <dbReference type="NCBI Taxonomy" id="392033"/>
    <lineage>
        <taxon>Eukaryota</taxon>
        <taxon>Metazoa</taxon>
        <taxon>Spiralia</taxon>
        <taxon>Gnathifera</taxon>
        <taxon>Rotifera</taxon>
        <taxon>Eurotatoria</taxon>
        <taxon>Bdelloidea</taxon>
        <taxon>Philodinida</taxon>
        <taxon>Philodinidae</taxon>
        <taxon>Rotaria</taxon>
    </lineage>
</organism>
<evidence type="ECO:0000313" key="4">
    <source>
        <dbReference type="EMBL" id="CAF0802214.1"/>
    </source>
</evidence>
<evidence type="ECO:0000256" key="2">
    <source>
        <dbReference type="ARBA" id="ARBA00023152"/>
    </source>
</evidence>
<dbReference type="GO" id="GO:0006096">
    <property type="term" value="P:glycolytic process"/>
    <property type="evidence" value="ECO:0007669"/>
    <property type="project" value="UniProtKB-KW"/>
</dbReference>
<keyword evidence="2" id="KW-0324">Glycolysis</keyword>
<dbReference type="Gene3D" id="3.40.50.10490">
    <property type="entry name" value="Glucose-6-phosphate isomerase like protein, domain 1"/>
    <property type="match status" value="1"/>
</dbReference>
<evidence type="ECO:0000256" key="3">
    <source>
        <dbReference type="ARBA" id="ARBA00023235"/>
    </source>
</evidence>
<dbReference type="Proteomes" id="UP000663854">
    <property type="component" value="Unassembled WGS sequence"/>
</dbReference>
<dbReference type="EMBL" id="CAJNOL010000184">
    <property type="protein sequence ID" value="CAF0915679.1"/>
    <property type="molecule type" value="Genomic_DNA"/>
</dbReference>
<protein>
    <submittedName>
        <fullName evidence="5">Uncharacterized protein</fullName>
    </submittedName>
</protein>
<keyword evidence="3" id="KW-0413">Isomerase</keyword>
<dbReference type="EMBL" id="CAJNOH010000044">
    <property type="protein sequence ID" value="CAF0802214.1"/>
    <property type="molecule type" value="Genomic_DNA"/>
</dbReference>
<gene>
    <name evidence="5" type="ORF">JXQ802_LOCUS9859</name>
    <name evidence="4" type="ORF">PYM288_LOCUS4666</name>
</gene>